<dbReference type="EMBL" id="JAPOHD010000013">
    <property type="protein sequence ID" value="MCY1720118.1"/>
    <property type="molecule type" value="Genomic_DNA"/>
</dbReference>
<comment type="similarity">
    <text evidence="2 10">Belongs to the CobT family.</text>
</comment>
<dbReference type="NCBIfam" id="TIGR03160">
    <property type="entry name" value="cobT_DBIPRT"/>
    <property type="match status" value="1"/>
</dbReference>
<dbReference type="InterPro" id="IPR003200">
    <property type="entry name" value="Nict_dMeBzImd_PRibTrfase"/>
</dbReference>
<dbReference type="Gene3D" id="1.10.1610.10">
    <property type="match status" value="1"/>
</dbReference>
<dbReference type="FunFam" id="3.40.50.10210:FF:000001">
    <property type="entry name" value="Nicotinate-nucleotide--dimethylbenzimidazole phosphoribosyltransferase"/>
    <property type="match status" value="1"/>
</dbReference>
<feature type="active site" description="Proton acceptor" evidence="10">
    <location>
        <position position="301"/>
    </location>
</feature>
<sequence length="334" mass="36041">MNIKEQLQHKIDNKTKPLGSLGLLEDIALQIGEVQNTLSPKIENPALLVFAADHGLADEGISPYPKDVTWQMVMNFCGGGASINVFCRQHDIQLHVFDVGVDYDFPVELPVEKVKVARGSRNMRIEPAMSPEECRAAMEAGAAAVRKKAQNGCNTIACGEMGIGNTSPSSLLMHKFTGYSVEECTGRGSGLNEGQVDRKTRILQEIAEKYNPETPEETLATLGGLEIAAMVGAYLEAKKQNMLILIDGFISTAAVLTAIQIDSAVKENCIFCHSSDEKGHKLMLEYLGVKPLLQLGMRLGEGTGAAVAMPLVKSAVNFLNEMSSMEDAGVSNKE</sequence>
<dbReference type="NCBIfam" id="NF000996">
    <property type="entry name" value="PRK00105.1"/>
    <property type="match status" value="1"/>
</dbReference>
<comment type="catalytic activity">
    <reaction evidence="9 10">
        <text>5,6-dimethylbenzimidazole + nicotinate beta-D-ribonucleotide = alpha-ribazole 5'-phosphate + nicotinate + H(+)</text>
        <dbReference type="Rhea" id="RHEA:11196"/>
        <dbReference type="ChEBI" id="CHEBI:15378"/>
        <dbReference type="ChEBI" id="CHEBI:15890"/>
        <dbReference type="ChEBI" id="CHEBI:32544"/>
        <dbReference type="ChEBI" id="CHEBI:57502"/>
        <dbReference type="ChEBI" id="CHEBI:57918"/>
        <dbReference type="EC" id="2.4.2.21"/>
    </reaction>
</comment>
<dbReference type="InterPro" id="IPR023195">
    <property type="entry name" value="Nict_dMeBzImd_PRibTrfase_N"/>
</dbReference>
<evidence type="ECO:0000256" key="10">
    <source>
        <dbReference type="HAMAP-Rule" id="MF_00230"/>
    </source>
</evidence>
<evidence type="ECO:0000256" key="2">
    <source>
        <dbReference type="ARBA" id="ARBA00007110"/>
    </source>
</evidence>
<evidence type="ECO:0000313" key="11">
    <source>
        <dbReference type="EMBL" id="MCY1720118.1"/>
    </source>
</evidence>
<dbReference type="GO" id="GO:0008939">
    <property type="term" value="F:nicotinate-nucleotide-dimethylbenzimidazole phosphoribosyltransferase activity"/>
    <property type="evidence" value="ECO:0007669"/>
    <property type="project" value="UniProtKB-UniRule"/>
</dbReference>
<keyword evidence="7 10" id="KW-0808">Transferase</keyword>
<proteinExistence type="inferred from homology"/>
<comment type="function">
    <text evidence="10">Catalyzes the synthesis of alpha-ribazole-5'-phosphate from nicotinate mononucleotide (NAMN) and 5,6-dimethylbenzimidazole (DMB).</text>
</comment>
<dbReference type="InterPro" id="IPR017846">
    <property type="entry name" value="Nict_dMeBzImd_PRibTrfase_bact"/>
</dbReference>
<dbReference type="RefSeq" id="WP_343332452.1">
    <property type="nucleotide sequence ID" value="NZ_JAPOHD010000013.1"/>
</dbReference>
<evidence type="ECO:0000256" key="1">
    <source>
        <dbReference type="ARBA" id="ARBA00005049"/>
    </source>
</evidence>
<dbReference type="CDD" id="cd02439">
    <property type="entry name" value="DMB-PRT_CobT"/>
    <property type="match status" value="1"/>
</dbReference>
<comment type="caution">
    <text evidence="11">The sequence shown here is derived from an EMBL/GenBank/DDBJ whole genome shotgun (WGS) entry which is preliminary data.</text>
</comment>
<evidence type="ECO:0000256" key="9">
    <source>
        <dbReference type="ARBA" id="ARBA00047340"/>
    </source>
</evidence>
<name>A0A9X3J570_9BACT</name>
<dbReference type="PANTHER" id="PTHR43463">
    <property type="entry name" value="NICOTINATE-NUCLEOTIDE--DIMETHYLBENZIMIDAZOLE PHOSPHORIBOSYLTRANSFERASE"/>
    <property type="match status" value="1"/>
</dbReference>
<dbReference type="Gene3D" id="3.40.50.10210">
    <property type="match status" value="1"/>
</dbReference>
<dbReference type="PANTHER" id="PTHR43463:SF1">
    <property type="entry name" value="NICOTINATE-NUCLEOTIDE--DIMETHYLBENZIMIDAZOLE PHOSPHORIBOSYLTRANSFERASE"/>
    <property type="match status" value="1"/>
</dbReference>
<dbReference type="AlphaFoldDB" id="A0A9X3J570"/>
<evidence type="ECO:0000256" key="8">
    <source>
        <dbReference type="ARBA" id="ARBA00030686"/>
    </source>
</evidence>
<comment type="pathway">
    <text evidence="1 10">Nucleoside biosynthesis; alpha-ribazole biosynthesis; alpha-ribazole from 5,6-dimethylbenzimidazole: step 1/2.</text>
</comment>
<evidence type="ECO:0000256" key="3">
    <source>
        <dbReference type="ARBA" id="ARBA00011991"/>
    </source>
</evidence>
<evidence type="ECO:0000256" key="7">
    <source>
        <dbReference type="ARBA" id="ARBA00022679"/>
    </source>
</evidence>
<dbReference type="EC" id="2.4.2.21" evidence="3 10"/>
<evidence type="ECO:0000256" key="6">
    <source>
        <dbReference type="ARBA" id="ARBA00022676"/>
    </source>
</evidence>
<dbReference type="HAMAP" id="MF_00230">
    <property type="entry name" value="CobT"/>
    <property type="match status" value="1"/>
</dbReference>
<evidence type="ECO:0000313" key="12">
    <source>
        <dbReference type="Proteomes" id="UP001145087"/>
    </source>
</evidence>
<keyword evidence="6 10" id="KW-0328">Glycosyltransferase</keyword>
<gene>
    <name evidence="10 11" type="primary">cobT</name>
    <name evidence="11" type="ORF">OU798_07175</name>
</gene>
<protein>
    <recommendedName>
        <fullName evidence="4 10">Nicotinate-nucleotide--dimethylbenzimidazole phosphoribosyltransferase</fullName>
        <shortName evidence="10">NN:DBI PRT</shortName>
        <ecNumber evidence="3 10">2.4.2.21</ecNumber>
    </recommendedName>
    <alternativeName>
        <fullName evidence="8 10">N(1)-alpha-phosphoribosyltransferase</fullName>
    </alternativeName>
</protein>
<dbReference type="InterPro" id="IPR036087">
    <property type="entry name" value="Nict_dMeBzImd_PRibTrfase_sf"/>
</dbReference>
<dbReference type="Pfam" id="PF02277">
    <property type="entry name" value="DBI_PRT"/>
    <property type="match status" value="1"/>
</dbReference>
<organism evidence="11 12">
    <name type="scientific">Draconibacterium aestuarii</name>
    <dbReference type="NCBI Taxonomy" id="2998507"/>
    <lineage>
        <taxon>Bacteria</taxon>
        <taxon>Pseudomonadati</taxon>
        <taxon>Bacteroidota</taxon>
        <taxon>Bacteroidia</taxon>
        <taxon>Marinilabiliales</taxon>
        <taxon>Prolixibacteraceae</taxon>
        <taxon>Draconibacterium</taxon>
    </lineage>
</organism>
<dbReference type="Proteomes" id="UP001145087">
    <property type="component" value="Unassembled WGS sequence"/>
</dbReference>
<keyword evidence="12" id="KW-1185">Reference proteome</keyword>
<evidence type="ECO:0000256" key="5">
    <source>
        <dbReference type="ARBA" id="ARBA00022573"/>
    </source>
</evidence>
<dbReference type="GO" id="GO:0009236">
    <property type="term" value="P:cobalamin biosynthetic process"/>
    <property type="evidence" value="ECO:0007669"/>
    <property type="project" value="UniProtKB-UniRule"/>
</dbReference>
<evidence type="ECO:0000256" key="4">
    <source>
        <dbReference type="ARBA" id="ARBA00015486"/>
    </source>
</evidence>
<dbReference type="SUPFAM" id="SSF52733">
    <property type="entry name" value="Nicotinate mononucleotide:5,6-dimethylbenzimidazole phosphoribosyltransferase (CobT)"/>
    <property type="match status" value="1"/>
</dbReference>
<reference evidence="11" key="1">
    <citation type="submission" date="2022-11" db="EMBL/GenBank/DDBJ databases">
        <title>Marilongibacter aestuarii gen. nov., sp. nov., isolated from tidal flat sediment.</title>
        <authorList>
            <person name="Jiayan W."/>
        </authorList>
    </citation>
    <scope>NUCLEOTIDE SEQUENCE</scope>
    <source>
        <strain evidence="11">Z1-6</strain>
    </source>
</reference>
<accession>A0A9X3J570</accession>
<keyword evidence="5 10" id="KW-0169">Cobalamin biosynthesis</keyword>